<dbReference type="InterPro" id="IPR009100">
    <property type="entry name" value="AcylCoA_DH/oxidase_NM_dom_sf"/>
</dbReference>
<gene>
    <name evidence="4" type="ORF">HMPREF9372_3544</name>
</gene>
<dbReference type="eggNOG" id="COG1960">
    <property type="taxonomic scope" value="Bacteria"/>
</dbReference>
<dbReference type="PIRSF" id="PIRSF016578">
    <property type="entry name" value="HsaA"/>
    <property type="match status" value="1"/>
</dbReference>
<dbReference type="SUPFAM" id="SSF47203">
    <property type="entry name" value="Acyl-CoA dehydrogenase C-terminal domain-like"/>
    <property type="match status" value="1"/>
</dbReference>
<dbReference type="Pfam" id="PF02771">
    <property type="entry name" value="Acyl-CoA_dh_N"/>
    <property type="match status" value="1"/>
</dbReference>
<dbReference type="AlphaFoldDB" id="F9DXL3"/>
<feature type="non-terminal residue" evidence="4">
    <location>
        <position position="1"/>
    </location>
</feature>
<evidence type="ECO:0000313" key="4">
    <source>
        <dbReference type="EMBL" id="EGQ20521.1"/>
    </source>
</evidence>
<organism evidence="4 5">
    <name type="scientific">Sporosarcina newyorkensis 2681</name>
    <dbReference type="NCBI Taxonomy" id="1027292"/>
    <lineage>
        <taxon>Bacteria</taxon>
        <taxon>Bacillati</taxon>
        <taxon>Bacillota</taxon>
        <taxon>Bacilli</taxon>
        <taxon>Bacillales</taxon>
        <taxon>Caryophanaceae</taxon>
        <taxon>Sporosarcina</taxon>
    </lineage>
</organism>
<evidence type="ECO:0000313" key="5">
    <source>
        <dbReference type="Proteomes" id="UP000005316"/>
    </source>
</evidence>
<dbReference type="InterPro" id="IPR013786">
    <property type="entry name" value="AcylCoA_DH/ox_N"/>
</dbReference>
<dbReference type="Gene3D" id="2.40.110.10">
    <property type="entry name" value="Butyryl-CoA Dehydrogenase, subunit A, domain 2"/>
    <property type="match status" value="1"/>
</dbReference>
<dbReference type="InterPro" id="IPR036250">
    <property type="entry name" value="AcylCo_DH-like_C"/>
</dbReference>
<dbReference type="GO" id="GO:0050660">
    <property type="term" value="F:flavin adenine dinucleotide binding"/>
    <property type="evidence" value="ECO:0007669"/>
    <property type="project" value="InterPro"/>
</dbReference>
<sequence length="399" mass="43529">NMTEIHTDFRTSERSDELVARAVSLQPLLKEHAEDVDKSRSISSEVIEKIAEAGLLTLGVPKRYGGQEEPLQTQLRVSASLGKGCSSTAWVVQNINAASVLVSTFSKQAQDEVWGVNQSARVAGAQSMDPGVRVEGGWELSGRWGWMSGVEQADWAFITFLKADGSDSPDLGIAIVPLSSGKVKDTWKVVGMRGTASNTLELDKVFVPDHRVVSASDTFAGKTATEHQDETLYHVSMSIQLFLILTGSIIGMAEAALDHVIEGSAKKGIAYTVFQSQRESTGFQLQIAEAALMIKSARLHIFRAAAEVDNAAEQGVQMDYPTRARLRAEGAYAVKLLRDAVDILVDSHGAATFAERNPLQRIWRDINTAARHGQLVSQMNYEIFGKFLLESEESIHTLL</sequence>
<dbReference type="PANTHER" id="PTHR43884">
    <property type="entry name" value="ACYL-COA DEHYDROGENASE"/>
    <property type="match status" value="1"/>
</dbReference>
<evidence type="ECO:0000259" key="2">
    <source>
        <dbReference type="Pfam" id="PF02771"/>
    </source>
</evidence>
<dbReference type="Gene3D" id="1.10.540.10">
    <property type="entry name" value="Acyl-CoA dehydrogenase/oxidase, N-terminal domain"/>
    <property type="match status" value="1"/>
</dbReference>
<dbReference type="RefSeq" id="WP_009498235.1">
    <property type="nucleotide sequence ID" value="NZ_GL982998.1"/>
</dbReference>
<dbReference type="Proteomes" id="UP000005316">
    <property type="component" value="Unassembled WGS sequence"/>
</dbReference>
<feature type="domain" description="Acyl-CoA dehydrogenase/oxidase N-terminal" evidence="2">
    <location>
        <begin position="29"/>
        <end position="114"/>
    </location>
</feature>
<proteinExistence type="predicted"/>
<dbReference type="SUPFAM" id="SSF56645">
    <property type="entry name" value="Acyl-CoA dehydrogenase NM domain-like"/>
    <property type="match status" value="1"/>
</dbReference>
<dbReference type="InterPro" id="IPR037069">
    <property type="entry name" value="AcylCoA_DH/ox_N_sf"/>
</dbReference>
<evidence type="ECO:0000259" key="3">
    <source>
        <dbReference type="Pfam" id="PF08028"/>
    </source>
</evidence>
<evidence type="ECO:0000256" key="1">
    <source>
        <dbReference type="ARBA" id="ARBA00023002"/>
    </source>
</evidence>
<protein>
    <submittedName>
        <fullName evidence="4">Indole oxygenase</fullName>
    </submittedName>
</protein>
<dbReference type="EMBL" id="AFPZ01000111">
    <property type="protein sequence ID" value="EGQ20521.1"/>
    <property type="molecule type" value="Genomic_DNA"/>
</dbReference>
<dbReference type="Gene3D" id="1.20.140.10">
    <property type="entry name" value="Butyryl-CoA Dehydrogenase, subunit A, domain 3"/>
    <property type="match status" value="1"/>
</dbReference>
<dbReference type="Pfam" id="PF08028">
    <property type="entry name" value="Acyl-CoA_dh_2"/>
    <property type="match status" value="1"/>
</dbReference>
<keyword evidence="1" id="KW-0560">Oxidoreductase</keyword>
<comment type="caution">
    <text evidence="4">The sequence shown here is derived from an EMBL/GenBank/DDBJ whole genome shotgun (WGS) entry which is preliminary data.</text>
</comment>
<dbReference type="HOGENOM" id="CLU_018204_2_1_9"/>
<dbReference type="PANTHER" id="PTHR43884:SF12">
    <property type="entry name" value="ISOVALERYL-COA DEHYDROGENASE, MITOCHONDRIAL-RELATED"/>
    <property type="match status" value="1"/>
</dbReference>
<dbReference type="GO" id="GO:0003995">
    <property type="term" value="F:acyl-CoA dehydrogenase activity"/>
    <property type="evidence" value="ECO:0007669"/>
    <property type="project" value="TreeGrafter"/>
</dbReference>
<reference evidence="4 5" key="1">
    <citation type="submission" date="2011-04" db="EMBL/GenBank/DDBJ databases">
        <authorList>
            <person name="Muzny D."/>
            <person name="Qin X."/>
            <person name="Deng J."/>
            <person name="Jiang H."/>
            <person name="Liu Y."/>
            <person name="Qu J."/>
            <person name="Song X.-Z."/>
            <person name="Zhang L."/>
            <person name="Thornton R."/>
            <person name="Coyle M."/>
            <person name="Francisco L."/>
            <person name="Jackson L."/>
            <person name="Javaid M."/>
            <person name="Korchina V."/>
            <person name="Kovar C."/>
            <person name="Mata R."/>
            <person name="Mathew T."/>
            <person name="Ngo R."/>
            <person name="Nguyen L."/>
            <person name="Nguyen N."/>
            <person name="Okwuonu G."/>
            <person name="Ongeri F."/>
            <person name="Pham C."/>
            <person name="Simmons D."/>
            <person name="Wilczek-Boney K."/>
            <person name="Hale W."/>
            <person name="Jakkamsetti A."/>
            <person name="Pham P."/>
            <person name="Ruth R."/>
            <person name="San Lucas F."/>
            <person name="Warren J."/>
            <person name="Zhang J."/>
            <person name="Zhao Z."/>
            <person name="Zhou C."/>
            <person name="Zhu D."/>
            <person name="Lee S."/>
            <person name="Bess C."/>
            <person name="Blankenburg K."/>
            <person name="Forbes L."/>
            <person name="Fu Q."/>
            <person name="Gubbala S."/>
            <person name="Hirani K."/>
            <person name="Jayaseelan J.C."/>
            <person name="Lara F."/>
            <person name="Munidasa M."/>
            <person name="Palculict T."/>
            <person name="Patil S."/>
            <person name="Pu L.-L."/>
            <person name="Saada N."/>
            <person name="Tang L."/>
            <person name="Weissenberger G."/>
            <person name="Zhu Y."/>
            <person name="Hemphill L."/>
            <person name="Shang Y."/>
            <person name="Youmans B."/>
            <person name="Ayvaz T."/>
            <person name="Ross M."/>
            <person name="Santibanez J."/>
            <person name="Aqrawi P."/>
            <person name="Gross S."/>
            <person name="Joshi V."/>
            <person name="Fowler G."/>
            <person name="Nazareth L."/>
            <person name="Reid J."/>
            <person name="Worley K."/>
            <person name="Petrosino J."/>
            <person name="Highlander S."/>
            <person name="Gibbs R."/>
        </authorList>
    </citation>
    <scope>NUCLEOTIDE SEQUENCE [LARGE SCALE GENOMIC DNA]</scope>
    <source>
        <strain evidence="4 5">2681</strain>
    </source>
</reference>
<name>F9DXL3_9BACL</name>
<feature type="domain" description="Acyl-CoA dehydrogenase C-terminal" evidence="3">
    <location>
        <begin position="247"/>
        <end position="374"/>
    </location>
</feature>
<dbReference type="InterPro" id="IPR013107">
    <property type="entry name" value="Acyl-CoA_DH_C"/>
</dbReference>
<dbReference type="InterPro" id="IPR046373">
    <property type="entry name" value="Acyl-CoA_Oxase/DH_mid-dom_sf"/>
</dbReference>
<accession>F9DXL3</accession>